<dbReference type="EMBL" id="HAEH01006043">
    <property type="protein sequence ID" value="SBR78166.1"/>
    <property type="molecule type" value="Transcribed_RNA"/>
</dbReference>
<dbReference type="GO" id="GO:0005581">
    <property type="term" value="C:collagen trimer"/>
    <property type="evidence" value="ECO:0007669"/>
    <property type="project" value="UniProtKB-KW"/>
</dbReference>
<reference evidence="2" key="1">
    <citation type="submission" date="2016-05" db="EMBL/GenBank/DDBJ databases">
        <authorList>
            <person name="Lavstsen T."/>
            <person name="Jespersen J.S."/>
        </authorList>
    </citation>
    <scope>NUCLEOTIDE SEQUENCE</scope>
    <source>
        <tissue evidence="2">Brain</tissue>
    </source>
</reference>
<gene>
    <name evidence="2" type="primary">COL8A1B</name>
</gene>
<feature type="non-terminal residue" evidence="2">
    <location>
        <position position="1"/>
    </location>
</feature>
<dbReference type="AlphaFoldDB" id="A0A1A8PA58"/>
<organism evidence="2">
    <name type="scientific">Nothobranchius rachovii</name>
    <name type="common">bluefin notho</name>
    <dbReference type="NCBI Taxonomy" id="451742"/>
    <lineage>
        <taxon>Eukaryota</taxon>
        <taxon>Metazoa</taxon>
        <taxon>Chordata</taxon>
        <taxon>Craniata</taxon>
        <taxon>Vertebrata</taxon>
        <taxon>Euteleostomi</taxon>
        <taxon>Actinopterygii</taxon>
        <taxon>Neopterygii</taxon>
        <taxon>Teleostei</taxon>
        <taxon>Neoteleostei</taxon>
        <taxon>Acanthomorphata</taxon>
        <taxon>Ovalentaria</taxon>
        <taxon>Atherinomorphae</taxon>
        <taxon>Cyprinodontiformes</taxon>
        <taxon>Nothobranchiidae</taxon>
        <taxon>Nothobranchius</taxon>
    </lineage>
</organism>
<accession>A0A1A8PA58</accession>
<feature type="region of interest" description="Disordered" evidence="1">
    <location>
        <begin position="1"/>
        <end position="20"/>
    </location>
</feature>
<evidence type="ECO:0000256" key="1">
    <source>
        <dbReference type="SAM" id="MobiDB-lite"/>
    </source>
</evidence>
<protein>
    <submittedName>
        <fullName evidence="2">Collagen, type VIII, alpha 1b</fullName>
    </submittedName>
</protein>
<evidence type="ECO:0000313" key="2">
    <source>
        <dbReference type="EMBL" id="SBR78166.1"/>
    </source>
</evidence>
<proteinExistence type="predicted"/>
<reference evidence="2" key="2">
    <citation type="submission" date="2016-06" db="EMBL/GenBank/DDBJ databases">
        <title>The genome of a short-lived fish provides insights into sex chromosome evolution and the genetic control of aging.</title>
        <authorList>
            <person name="Reichwald K."/>
            <person name="Felder M."/>
            <person name="Petzold A."/>
            <person name="Koch P."/>
            <person name="Groth M."/>
            <person name="Platzer M."/>
        </authorList>
    </citation>
    <scope>NUCLEOTIDE SEQUENCE</scope>
    <source>
        <tissue evidence="2">Brain</tissue>
    </source>
</reference>
<sequence length="44" mass="4940">LRPERQQVYKKPQHPTPAVPEEGVLTGSLVIIKSLTRSSLLMLK</sequence>
<name>A0A1A8PA58_9TELE</name>
<keyword evidence="2" id="KW-0176">Collagen</keyword>